<dbReference type="PANTHER" id="PTHR43649">
    <property type="entry name" value="ARABINOSE-BINDING PROTEIN-RELATED"/>
    <property type="match status" value="1"/>
</dbReference>
<dbReference type="Gene3D" id="3.40.190.10">
    <property type="entry name" value="Periplasmic binding protein-like II"/>
    <property type="match status" value="1"/>
</dbReference>
<dbReference type="Proteomes" id="UP000319852">
    <property type="component" value="Chromosome"/>
</dbReference>
<dbReference type="AlphaFoldDB" id="A0A517MS85"/>
<dbReference type="InterPro" id="IPR006059">
    <property type="entry name" value="SBP"/>
</dbReference>
<dbReference type="InterPro" id="IPR050490">
    <property type="entry name" value="Bact_solute-bd_prot1"/>
</dbReference>
<gene>
    <name evidence="3" type="ORF">HG15A2_10050</name>
</gene>
<evidence type="ECO:0000313" key="4">
    <source>
        <dbReference type="Proteomes" id="UP000319852"/>
    </source>
</evidence>
<dbReference type="EMBL" id="CP036263">
    <property type="protein sequence ID" value="QDS97738.1"/>
    <property type="molecule type" value="Genomic_DNA"/>
</dbReference>
<evidence type="ECO:0000256" key="1">
    <source>
        <dbReference type="ARBA" id="ARBA00004418"/>
    </source>
</evidence>
<keyword evidence="4" id="KW-1185">Reference proteome</keyword>
<protein>
    <submittedName>
        <fullName evidence="3">Bacterial extracellular solute-binding protein</fullName>
    </submittedName>
</protein>
<dbReference type="PANTHER" id="PTHR43649:SF12">
    <property type="entry name" value="DIACETYLCHITOBIOSE BINDING PROTEIN DASA"/>
    <property type="match status" value="1"/>
</dbReference>
<accession>A0A517MS85</accession>
<dbReference type="SUPFAM" id="SSF53850">
    <property type="entry name" value="Periplasmic binding protein-like II"/>
    <property type="match status" value="1"/>
</dbReference>
<sequence length="467" mass="51717">MSTVEPRSPKPEARGRLALLFTLSLLLFGCQPVSETASQPEEVIFWHFWGGEDRPIVEQIVVDFNASQQQYRVRAIAMPGNNLDLKFFLSVAGGDPPDLLNHDEPVIADWAHRDVLLPLGEMATPEELDRLNDWLFPAAKQLGSYDGKLYALANGLDIRALYCNQTMLEEHSLPLPRTIADLDRIAETIAPPGQQEYQRMGFLPNPDRLWAWGVVFGGTFWNPAASETRSMITADDPKNVAALEWMAGYSQRYGPSVVSSFRSGEQALTGTSFLMLADRRYAVMMDGQWRLRDLAAARDTGAGGLAVQGEEDTPQDKFTVVPLPPPPGGVKNAGWVNGNSFIVPKNSKCPQGAWEFMKFWSGLDNEARAAQACADGGWIPVSHEVVNQPAYQQALRDEPLLNVFVELASSENQHPTPPLPVAAYYLQQVKRAAQNVMFREGTATPEAVLHGAAERVRLRLEEVLHEE</sequence>
<reference evidence="3 4" key="1">
    <citation type="submission" date="2019-02" db="EMBL/GenBank/DDBJ databases">
        <title>Deep-cultivation of Planctomycetes and their phenomic and genomic characterization uncovers novel biology.</title>
        <authorList>
            <person name="Wiegand S."/>
            <person name="Jogler M."/>
            <person name="Boedeker C."/>
            <person name="Pinto D."/>
            <person name="Vollmers J."/>
            <person name="Rivas-Marin E."/>
            <person name="Kohn T."/>
            <person name="Peeters S.H."/>
            <person name="Heuer A."/>
            <person name="Rast P."/>
            <person name="Oberbeckmann S."/>
            <person name="Bunk B."/>
            <person name="Jeske O."/>
            <person name="Meyerdierks A."/>
            <person name="Storesund J.E."/>
            <person name="Kallscheuer N."/>
            <person name="Luecker S."/>
            <person name="Lage O.M."/>
            <person name="Pohl T."/>
            <person name="Merkel B.J."/>
            <person name="Hornburger P."/>
            <person name="Mueller R.-W."/>
            <person name="Bruemmer F."/>
            <person name="Labrenz M."/>
            <person name="Spormann A.M."/>
            <person name="Op den Camp H."/>
            <person name="Overmann J."/>
            <person name="Amann R."/>
            <person name="Jetten M.S.M."/>
            <person name="Mascher T."/>
            <person name="Medema M.H."/>
            <person name="Devos D.P."/>
            <person name="Kaster A.-K."/>
            <person name="Ovreas L."/>
            <person name="Rohde M."/>
            <person name="Galperin M.Y."/>
            <person name="Jogler C."/>
        </authorList>
    </citation>
    <scope>NUCLEOTIDE SEQUENCE [LARGE SCALE GENOMIC DNA]</scope>
    <source>
        <strain evidence="3 4">HG15A2</strain>
    </source>
</reference>
<name>A0A517MS85_9BACT</name>
<organism evidence="3 4">
    <name type="scientific">Adhaeretor mobilis</name>
    <dbReference type="NCBI Taxonomy" id="1930276"/>
    <lineage>
        <taxon>Bacteria</taxon>
        <taxon>Pseudomonadati</taxon>
        <taxon>Planctomycetota</taxon>
        <taxon>Planctomycetia</taxon>
        <taxon>Pirellulales</taxon>
        <taxon>Lacipirellulaceae</taxon>
        <taxon>Adhaeretor</taxon>
    </lineage>
</organism>
<dbReference type="RefSeq" id="WP_218932330.1">
    <property type="nucleotide sequence ID" value="NZ_CP036263.1"/>
</dbReference>
<evidence type="ECO:0000256" key="2">
    <source>
        <dbReference type="ARBA" id="ARBA00008520"/>
    </source>
</evidence>
<comment type="subcellular location">
    <subcellularLocation>
        <location evidence="1">Periplasm</location>
    </subcellularLocation>
</comment>
<dbReference type="GO" id="GO:0042597">
    <property type="term" value="C:periplasmic space"/>
    <property type="evidence" value="ECO:0007669"/>
    <property type="project" value="UniProtKB-SubCell"/>
</dbReference>
<comment type="similarity">
    <text evidence="2">Belongs to the bacterial solute-binding protein 1 family.</text>
</comment>
<dbReference type="Pfam" id="PF13416">
    <property type="entry name" value="SBP_bac_8"/>
    <property type="match status" value="1"/>
</dbReference>
<dbReference type="KEGG" id="amob:HG15A2_10050"/>
<proteinExistence type="inferred from homology"/>
<evidence type="ECO:0000313" key="3">
    <source>
        <dbReference type="EMBL" id="QDS97738.1"/>
    </source>
</evidence>
<dbReference type="PROSITE" id="PS51257">
    <property type="entry name" value="PROKAR_LIPOPROTEIN"/>
    <property type="match status" value="1"/>
</dbReference>